<keyword evidence="1" id="KW-0472">Membrane</keyword>
<evidence type="ECO:0000313" key="3">
    <source>
        <dbReference type="Proteomes" id="UP000824093"/>
    </source>
</evidence>
<proteinExistence type="predicted"/>
<sequence>MRIFAILLTTSIFFMGYLILKKIKVNKTIYGLGILFIIYLMKDKLCIDYNYAVLFLALIIVYLEILPKKINNRIEDVQDLIDPMVHRKRKHLLIGLIAGMCITLKQSTGFMIAIVTIGYPILFVRNKKDFINFIKIALMRTLGVMIPIIILLLYLIANQAILEFVDYCIMGIKTFTNYMPYLDLVKEGKTWIRILAVLVPVITIITFFVAVIKKDRNLSVLTAYSIATFAVVFPISDEIHFLIGSYISLLLIVYLINGLCKKLYQKEKERFQKVEFIKIFSETAILGVTILFVLLSIKDFVVYVEDMKTNPSIRHYYAIPMSEEYANMVEKVMQYIESEKELYILDSDAALYMIPLNRYHKNYDMLLKGNLGSEGEKGIIQNIKEMSENTKILIKNKKYHKNWQNPDQVTGYVEENWKKINEISYFDVYEK</sequence>
<protein>
    <submittedName>
        <fullName evidence="2">Uncharacterized protein</fullName>
    </submittedName>
</protein>
<accession>A0A9D1M1J0</accession>
<name>A0A9D1M1J0_9FIRM</name>
<evidence type="ECO:0000313" key="2">
    <source>
        <dbReference type="EMBL" id="HIU51960.1"/>
    </source>
</evidence>
<evidence type="ECO:0000256" key="1">
    <source>
        <dbReference type="SAM" id="Phobius"/>
    </source>
</evidence>
<dbReference type="AlphaFoldDB" id="A0A9D1M1J0"/>
<feature type="transmembrane region" description="Helical" evidence="1">
    <location>
        <begin position="133"/>
        <end position="154"/>
    </location>
</feature>
<feature type="transmembrane region" description="Helical" evidence="1">
    <location>
        <begin position="92"/>
        <end position="121"/>
    </location>
</feature>
<feature type="transmembrane region" description="Helical" evidence="1">
    <location>
        <begin position="279"/>
        <end position="297"/>
    </location>
</feature>
<keyword evidence="1" id="KW-0812">Transmembrane</keyword>
<feature type="transmembrane region" description="Helical" evidence="1">
    <location>
        <begin position="49"/>
        <end position="66"/>
    </location>
</feature>
<dbReference type="EMBL" id="DVNH01000037">
    <property type="protein sequence ID" value="HIU51960.1"/>
    <property type="molecule type" value="Genomic_DNA"/>
</dbReference>
<reference evidence="2" key="1">
    <citation type="submission" date="2020-10" db="EMBL/GenBank/DDBJ databases">
        <authorList>
            <person name="Gilroy R."/>
        </authorList>
    </citation>
    <scope>NUCLEOTIDE SEQUENCE</scope>
    <source>
        <strain evidence="2">CHK195-15760</strain>
    </source>
</reference>
<dbReference type="Proteomes" id="UP000824093">
    <property type="component" value="Unassembled WGS sequence"/>
</dbReference>
<reference evidence="2" key="2">
    <citation type="journal article" date="2021" name="PeerJ">
        <title>Extensive microbial diversity within the chicken gut microbiome revealed by metagenomics and culture.</title>
        <authorList>
            <person name="Gilroy R."/>
            <person name="Ravi A."/>
            <person name="Getino M."/>
            <person name="Pursley I."/>
            <person name="Horton D.L."/>
            <person name="Alikhan N.F."/>
            <person name="Baker D."/>
            <person name="Gharbi K."/>
            <person name="Hall N."/>
            <person name="Watson M."/>
            <person name="Adriaenssens E.M."/>
            <person name="Foster-Nyarko E."/>
            <person name="Jarju S."/>
            <person name="Secka A."/>
            <person name="Antonio M."/>
            <person name="Oren A."/>
            <person name="Chaudhuri R.R."/>
            <person name="La Ragione R."/>
            <person name="Hildebrand F."/>
            <person name="Pallen M.J."/>
        </authorList>
    </citation>
    <scope>NUCLEOTIDE SEQUENCE</scope>
    <source>
        <strain evidence="2">CHK195-15760</strain>
    </source>
</reference>
<feature type="transmembrane region" description="Helical" evidence="1">
    <location>
        <begin position="241"/>
        <end position="259"/>
    </location>
</feature>
<organism evidence="2 3">
    <name type="scientific">Candidatus Merdicola faecigallinarum</name>
    <dbReference type="NCBI Taxonomy" id="2840862"/>
    <lineage>
        <taxon>Bacteria</taxon>
        <taxon>Bacillati</taxon>
        <taxon>Bacillota</taxon>
        <taxon>Clostridia</taxon>
        <taxon>Candidatus Merdicola</taxon>
    </lineage>
</organism>
<gene>
    <name evidence="2" type="ORF">IAB70_05005</name>
</gene>
<comment type="caution">
    <text evidence="2">The sequence shown here is derived from an EMBL/GenBank/DDBJ whole genome shotgun (WGS) entry which is preliminary data.</text>
</comment>
<keyword evidence="1" id="KW-1133">Transmembrane helix</keyword>
<feature type="transmembrane region" description="Helical" evidence="1">
    <location>
        <begin position="218"/>
        <end position="235"/>
    </location>
</feature>
<feature type="transmembrane region" description="Helical" evidence="1">
    <location>
        <begin position="191"/>
        <end position="211"/>
    </location>
</feature>